<evidence type="ECO:0000313" key="1">
    <source>
        <dbReference type="EMBL" id="JAH66098.1"/>
    </source>
</evidence>
<sequence>MYFIAHFITLLSQ</sequence>
<name>A0A0E9UM99_ANGAN</name>
<proteinExistence type="predicted"/>
<reference evidence="1" key="2">
    <citation type="journal article" date="2015" name="Fish Shellfish Immunol.">
        <title>Early steps in the European eel (Anguilla anguilla)-Vibrio vulnificus interaction in the gills: Role of the RtxA13 toxin.</title>
        <authorList>
            <person name="Callol A."/>
            <person name="Pajuelo D."/>
            <person name="Ebbesson L."/>
            <person name="Teles M."/>
            <person name="MacKenzie S."/>
            <person name="Amaro C."/>
        </authorList>
    </citation>
    <scope>NUCLEOTIDE SEQUENCE</scope>
</reference>
<protein>
    <submittedName>
        <fullName evidence="1">Uncharacterized protein</fullName>
    </submittedName>
</protein>
<reference evidence="1" key="1">
    <citation type="submission" date="2014-11" db="EMBL/GenBank/DDBJ databases">
        <authorList>
            <person name="Amaro Gonzalez C."/>
        </authorList>
    </citation>
    <scope>NUCLEOTIDE SEQUENCE</scope>
</reference>
<dbReference type="EMBL" id="GBXM01042479">
    <property type="protein sequence ID" value="JAH66098.1"/>
    <property type="molecule type" value="Transcribed_RNA"/>
</dbReference>
<organism evidence="1">
    <name type="scientific">Anguilla anguilla</name>
    <name type="common">European freshwater eel</name>
    <name type="synonym">Muraena anguilla</name>
    <dbReference type="NCBI Taxonomy" id="7936"/>
    <lineage>
        <taxon>Eukaryota</taxon>
        <taxon>Metazoa</taxon>
        <taxon>Chordata</taxon>
        <taxon>Craniata</taxon>
        <taxon>Vertebrata</taxon>
        <taxon>Euteleostomi</taxon>
        <taxon>Actinopterygii</taxon>
        <taxon>Neopterygii</taxon>
        <taxon>Teleostei</taxon>
        <taxon>Anguilliformes</taxon>
        <taxon>Anguillidae</taxon>
        <taxon>Anguilla</taxon>
    </lineage>
</organism>
<accession>A0A0E9UM99</accession>